<name>A0A6H5HGF4_9HEMI</name>
<dbReference type="OrthoDB" id="5867527at2759"/>
<evidence type="ECO:0000256" key="12">
    <source>
        <dbReference type="SAM" id="MobiDB-lite"/>
    </source>
</evidence>
<protein>
    <recommendedName>
        <fullName evidence="15">Innexin</fullName>
    </recommendedName>
</protein>
<dbReference type="GO" id="GO:0005886">
    <property type="term" value="C:plasma membrane"/>
    <property type="evidence" value="ECO:0007669"/>
    <property type="project" value="UniProtKB-SubCell"/>
</dbReference>
<keyword evidence="3" id="KW-0813">Transport</keyword>
<sequence length="154" mass="17178">NVCVGASLGSSRVRQDTIHRREGANRQSHLPTSLSSHHSDSFPLLYPCHSQQSDSTKRRLKNSDPISCITDGGVPAHVINTFCWITYTFTLPGVVGDPGTHVAHPGVASAGPDEEKKYHAYYQWVPFMLFFQVMYLPFVNKPESIDRYCSPSIK</sequence>
<gene>
    <name evidence="13" type="ORF">NTEN_LOCUS20047</name>
</gene>
<evidence type="ECO:0008006" key="15">
    <source>
        <dbReference type="Google" id="ProtNLM"/>
    </source>
</evidence>
<evidence type="ECO:0000256" key="7">
    <source>
        <dbReference type="ARBA" id="ARBA00022949"/>
    </source>
</evidence>
<evidence type="ECO:0000256" key="4">
    <source>
        <dbReference type="ARBA" id="ARBA00022475"/>
    </source>
</evidence>
<evidence type="ECO:0000256" key="11">
    <source>
        <dbReference type="ARBA" id="ARBA00023303"/>
    </source>
</evidence>
<feature type="non-terminal residue" evidence="13">
    <location>
        <position position="1"/>
    </location>
</feature>
<keyword evidence="9" id="KW-0406">Ion transport</keyword>
<dbReference type="InterPro" id="IPR000990">
    <property type="entry name" value="Innexin"/>
</dbReference>
<dbReference type="Pfam" id="PF00876">
    <property type="entry name" value="Innexin"/>
    <property type="match status" value="1"/>
</dbReference>
<evidence type="ECO:0000256" key="2">
    <source>
        <dbReference type="ARBA" id="ARBA00004651"/>
    </source>
</evidence>
<evidence type="ECO:0000313" key="14">
    <source>
        <dbReference type="Proteomes" id="UP000479000"/>
    </source>
</evidence>
<feature type="compositionally biased region" description="Basic and acidic residues" evidence="12">
    <location>
        <begin position="13"/>
        <end position="24"/>
    </location>
</feature>
<reference evidence="13 14" key="1">
    <citation type="submission" date="2020-02" db="EMBL/GenBank/DDBJ databases">
        <authorList>
            <person name="Ferguson B K."/>
        </authorList>
    </citation>
    <scope>NUCLEOTIDE SEQUENCE [LARGE SCALE GENOMIC DNA]</scope>
</reference>
<comment type="subcellular location">
    <subcellularLocation>
        <location evidence="1">Cell junction</location>
        <location evidence="1">Gap junction</location>
    </subcellularLocation>
    <subcellularLocation>
        <location evidence="2">Cell membrane</location>
        <topology evidence="2">Multi-pass membrane protein</topology>
    </subcellularLocation>
</comment>
<dbReference type="EMBL" id="CADCXU010029391">
    <property type="protein sequence ID" value="CAB0015707.1"/>
    <property type="molecule type" value="Genomic_DNA"/>
</dbReference>
<dbReference type="GO" id="GO:0034220">
    <property type="term" value="P:monoatomic ion transmembrane transport"/>
    <property type="evidence" value="ECO:0007669"/>
    <property type="project" value="UniProtKB-KW"/>
</dbReference>
<keyword evidence="4" id="KW-1003">Cell membrane</keyword>
<keyword evidence="8" id="KW-1133">Transmembrane helix</keyword>
<keyword evidence="14" id="KW-1185">Reference proteome</keyword>
<evidence type="ECO:0000256" key="8">
    <source>
        <dbReference type="ARBA" id="ARBA00022989"/>
    </source>
</evidence>
<dbReference type="AlphaFoldDB" id="A0A6H5HGF4"/>
<organism evidence="13 14">
    <name type="scientific">Nesidiocoris tenuis</name>
    <dbReference type="NCBI Taxonomy" id="355587"/>
    <lineage>
        <taxon>Eukaryota</taxon>
        <taxon>Metazoa</taxon>
        <taxon>Ecdysozoa</taxon>
        <taxon>Arthropoda</taxon>
        <taxon>Hexapoda</taxon>
        <taxon>Insecta</taxon>
        <taxon>Pterygota</taxon>
        <taxon>Neoptera</taxon>
        <taxon>Paraneoptera</taxon>
        <taxon>Hemiptera</taxon>
        <taxon>Heteroptera</taxon>
        <taxon>Panheteroptera</taxon>
        <taxon>Cimicomorpha</taxon>
        <taxon>Miridae</taxon>
        <taxon>Dicyphina</taxon>
        <taxon>Nesidiocoris</taxon>
    </lineage>
</organism>
<keyword evidence="11" id="KW-0407">Ion channel</keyword>
<evidence type="ECO:0000256" key="9">
    <source>
        <dbReference type="ARBA" id="ARBA00023065"/>
    </source>
</evidence>
<feature type="region of interest" description="Disordered" evidence="12">
    <location>
        <begin position="1"/>
        <end position="38"/>
    </location>
</feature>
<evidence type="ECO:0000256" key="3">
    <source>
        <dbReference type="ARBA" id="ARBA00022448"/>
    </source>
</evidence>
<evidence type="ECO:0000256" key="1">
    <source>
        <dbReference type="ARBA" id="ARBA00004610"/>
    </source>
</evidence>
<keyword evidence="10" id="KW-0472">Membrane</keyword>
<evidence type="ECO:0000256" key="10">
    <source>
        <dbReference type="ARBA" id="ARBA00023136"/>
    </source>
</evidence>
<keyword evidence="5" id="KW-0812">Transmembrane</keyword>
<dbReference type="Proteomes" id="UP000479000">
    <property type="component" value="Unassembled WGS sequence"/>
</dbReference>
<proteinExistence type="predicted"/>
<accession>A0A6H5HGF4</accession>
<feature type="compositionally biased region" description="Low complexity" evidence="12">
    <location>
        <begin position="28"/>
        <end position="38"/>
    </location>
</feature>
<evidence type="ECO:0000256" key="5">
    <source>
        <dbReference type="ARBA" id="ARBA00022692"/>
    </source>
</evidence>
<dbReference type="GO" id="GO:0005921">
    <property type="term" value="C:gap junction"/>
    <property type="evidence" value="ECO:0007669"/>
    <property type="project" value="UniProtKB-SubCell"/>
</dbReference>
<evidence type="ECO:0000313" key="13">
    <source>
        <dbReference type="EMBL" id="CAB0015707.1"/>
    </source>
</evidence>
<keyword evidence="6" id="KW-0303">Gap junction</keyword>
<keyword evidence="7" id="KW-0965">Cell junction</keyword>
<evidence type="ECO:0000256" key="6">
    <source>
        <dbReference type="ARBA" id="ARBA00022868"/>
    </source>
</evidence>